<dbReference type="PANTHER" id="PTHR36974:SF1">
    <property type="entry name" value="DOXX FAMILY MEMBRANE PROTEIN"/>
    <property type="match status" value="1"/>
</dbReference>
<feature type="transmembrane region" description="Helical" evidence="1">
    <location>
        <begin position="6"/>
        <end position="27"/>
    </location>
</feature>
<feature type="transmembrane region" description="Helical" evidence="1">
    <location>
        <begin position="64"/>
        <end position="84"/>
    </location>
</feature>
<dbReference type="EMBL" id="JAFBEC010000011">
    <property type="protein sequence ID" value="MBM7634356.1"/>
    <property type="molecule type" value="Genomic_DNA"/>
</dbReference>
<protein>
    <submittedName>
        <fullName evidence="2">Membrane protein</fullName>
    </submittedName>
</protein>
<name>A0ABS2PHD2_9BACL</name>
<keyword evidence="1" id="KW-0472">Membrane</keyword>
<evidence type="ECO:0000256" key="1">
    <source>
        <dbReference type="SAM" id="Phobius"/>
    </source>
</evidence>
<proteinExistence type="predicted"/>
<keyword evidence="1" id="KW-1133">Transmembrane helix</keyword>
<dbReference type="Proteomes" id="UP000741863">
    <property type="component" value="Unassembled WGS sequence"/>
</dbReference>
<comment type="caution">
    <text evidence="2">The sequence shown here is derived from an EMBL/GenBank/DDBJ whole genome shotgun (WGS) entry which is preliminary data.</text>
</comment>
<keyword evidence="1" id="KW-0812">Transmembrane</keyword>
<feature type="transmembrane region" description="Helical" evidence="1">
    <location>
        <begin position="96"/>
        <end position="118"/>
    </location>
</feature>
<gene>
    <name evidence="2" type="ORF">JOD17_003458</name>
</gene>
<sequence>MITMFRTFYSMILFVAGVLHFTHEKLFRSIVPKFLPFRRLIVLVSGVMELAFSVLLWVQKGQKLTGKLLALFMIIVFPANIYMAAKNRTYINGKKIHPVFLWLRLPLQIPLILGALYVTGHSKKDDVKPKKPLG</sequence>
<dbReference type="RefSeq" id="WP_204699116.1">
    <property type="nucleotide sequence ID" value="NZ_JAFBEC010000011.1"/>
</dbReference>
<reference evidence="2 3" key="1">
    <citation type="submission" date="2021-01" db="EMBL/GenBank/DDBJ databases">
        <title>Genomic Encyclopedia of Type Strains, Phase IV (KMG-IV): sequencing the most valuable type-strain genomes for metagenomic binning, comparative biology and taxonomic classification.</title>
        <authorList>
            <person name="Goeker M."/>
        </authorList>
    </citation>
    <scope>NUCLEOTIDE SEQUENCE [LARGE SCALE GENOMIC DNA]</scope>
    <source>
        <strain evidence="2 3">DSM 25540</strain>
    </source>
</reference>
<keyword evidence="3" id="KW-1185">Reference proteome</keyword>
<evidence type="ECO:0000313" key="2">
    <source>
        <dbReference type="EMBL" id="MBM7634356.1"/>
    </source>
</evidence>
<evidence type="ECO:0000313" key="3">
    <source>
        <dbReference type="Proteomes" id="UP000741863"/>
    </source>
</evidence>
<organism evidence="2 3">
    <name type="scientific">Geomicrobium sediminis</name>
    <dbReference type="NCBI Taxonomy" id="1347788"/>
    <lineage>
        <taxon>Bacteria</taxon>
        <taxon>Bacillati</taxon>
        <taxon>Bacillota</taxon>
        <taxon>Bacilli</taxon>
        <taxon>Bacillales</taxon>
        <taxon>Geomicrobium</taxon>
    </lineage>
</organism>
<feature type="transmembrane region" description="Helical" evidence="1">
    <location>
        <begin position="39"/>
        <end position="58"/>
    </location>
</feature>
<dbReference type="PANTHER" id="PTHR36974">
    <property type="entry name" value="MEMBRANE PROTEIN-RELATED"/>
    <property type="match status" value="1"/>
</dbReference>
<accession>A0ABS2PHD2</accession>